<reference evidence="1" key="1">
    <citation type="journal article" date="2020" name="Stud. Mycol.">
        <title>101 Dothideomycetes genomes: a test case for predicting lifestyles and emergence of pathogens.</title>
        <authorList>
            <person name="Haridas S."/>
            <person name="Albert R."/>
            <person name="Binder M."/>
            <person name="Bloem J."/>
            <person name="Labutti K."/>
            <person name="Salamov A."/>
            <person name="Andreopoulos B."/>
            <person name="Baker S."/>
            <person name="Barry K."/>
            <person name="Bills G."/>
            <person name="Bluhm B."/>
            <person name="Cannon C."/>
            <person name="Castanera R."/>
            <person name="Culley D."/>
            <person name="Daum C."/>
            <person name="Ezra D."/>
            <person name="Gonzalez J."/>
            <person name="Henrissat B."/>
            <person name="Kuo A."/>
            <person name="Liang C."/>
            <person name="Lipzen A."/>
            <person name="Lutzoni F."/>
            <person name="Magnuson J."/>
            <person name="Mondo S."/>
            <person name="Nolan M."/>
            <person name="Ohm R."/>
            <person name="Pangilinan J."/>
            <person name="Park H.-J."/>
            <person name="Ramirez L."/>
            <person name="Alfaro M."/>
            <person name="Sun H."/>
            <person name="Tritt A."/>
            <person name="Yoshinaga Y."/>
            <person name="Zwiers L.-H."/>
            <person name="Turgeon B."/>
            <person name="Goodwin S."/>
            <person name="Spatafora J."/>
            <person name="Crous P."/>
            <person name="Grigoriev I."/>
        </authorList>
    </citation>
    <scope>NUCLEOTIDE SEQUENCE</scope>
    <source>
        <strain evidence="1">ATCC 200398</strain>
    </source>
</reference>
<name>A0ACB6R920_9PLEO</name>
<organism evidence="1 2">
    <name type="scientific">Lindgomyces ingoldianus</name>
    <dbReference type="NCBI Taxonomy" id="673940"/>
    <lineage>
        <taxon>Eukaryota</taxon>
        <taxon>Fungi</taxon>
        <taxon>Dikarya</taxon>
        <taxon>Ascomycota</taxon>
        <taxon>Pezizomycotina</taxon>
        <taxon>Dothideomycetes</taxon>
        <taxon>Pleosporomycetidae</taxon>
        <taxon>Pleosporales</taxon>
        <taxon>Lindgomycetaceae</taxon>
        <taxon>Lindgomyces</taxon>
    </lineage>
</organism>
<accession>A0ACB6R920</accession>
<protein>
    <submittedName>
        <fullName evidence="1">Uncharacterized protein</fullName>
    </submittedName>
</protein>
<gene>
    <name evidence="1" type="ORF">BDR25DRAFT_350056</name>
</gene>
<dbReference type="EMBL" id="MU003495">
    <property type="protein sequence ID" value="KAF2475769.1"/>
    <property type="molecule type" value="Genomic_DNA"/>
</dbReference>
<proteinExistence type="predicted"/>
<evidence type="ECO:0000313" key="2">
    <source>
        <dbReference type="Proteomes" id="UP000799755"/>
    </source>
</evidence>
<keyword evidence="2" id="KW-1185">Reference proteome</keyword>
<dbReference type="Proteomes" id="UP000799755">
    <property type="component" value="Unassembled WGS sequence"/>
</dbReference>
<comment type="caution">
    <text evidence="1">The sequence shown here is derived from an EMBL/GenBank/DDBJ whole genome shotgun (WGS) entry which is preliminary data.</text>
</comment>
<sequence length="108" mass="12352">MIDSEGVTYPNQLCICDVTEDGIMKGEVAIEVGQDQGRDSRKEEENNDSRTPGSTIAAGKEEKEKVKGEKRQAQKKVRLRSRSIRIEDYQSQEEEQRERGRVDRDPPE</sequence>
<evidence type="ECO:0000313" key="1">
    <source>
        <dbReference type="EMBL" id="KAF2475769.1"/>
    </source>
</evidence>